<proteinExistence type="predicted"/>
<organism evidence="1">
    <name type="scientific">Arundo donax</name>
    <name type="common">Giant reed</name>
    <name type="synonym">Donax arundinaceus</name>
    <dbReference type="NCBI Taxonomy" id="35708"/>
    <lineage>
        <taxon>Eukaryota</taxon>
        <taxon>Viridiplantae</taxon>
        <taxon>Streptophyta</taxon>
        <taxon>Embryophyta</taxon>
        <taxon>Tracheophyta</taxon>
        <taxon>Spermatophyta</taxon>
        <taxon>Magnoliopsida</taxon>
        <taxon>Liliopsida</taxon>
        <taxon>Poales</taxon>
        <taxon>Poaceae</taxon>
        <taxon>PACMAD clade</taxon>
        <taxon>Arundinoideae</taxon>
        <taxon>Arundineae</taxon>
        <taxon>Arundo</taxon>
    </lineage>
</organism>
<reference evidence="1" key="2">
    <citation type="journal article" date="2015" name="Data Brief">
        <title>Shoot transcriptome of the giant reed, Arundo donax.</title>
        <authorList>
            <person name="Barrero R.A."/>
            <person name="Guerrero F.D."/>
            <person name="Moolhuijzen P."/>
            <person name="Goolsby J.A."/>
            <person name="Tidwell J."/>
            <person name="Bellgard S.E."/>
            <person name="Bellgard M.I."/>
        </authorList>
    </citation>
    <scope>NUCLEOTIDE SEQUENCE</scope>
    <source>
        <tissue evidence="1">Shoot tissue taken approximately 20 cm above the soil surface</tissue>
    </source>
</reference>
<dbReference type="EMBL" id="GBRH01179866">
    <property type="protein sequence ID" value="JAE18030.1"/>
    <property type="molecule type" value="Transcribed_RNA"/>
</dbReference>
<dbReference type="AlphaFoldDB" id="A0A0A9FYX7"/>
<reference evidence="1" key="1">
    <citation type="submission" date="2014-09" db="EMBL/GenBank/DDBJ databases">
        <authorList>
            <person name="Magalhaes I.L.F."/>
            <person name="Oliveira U."/>
            <person name="Santos F.R."/>
            <person name="Vidigal T.H.D.A."/>
            <person name="Brescovit A.D."/>
            <person name="Santos A.J."/>
        </authorList>
    </citation>
    <scope>NUCLEOTIDE SEQUENCE</scope>
    <source>
        <tissue evidence="1">Shoot tissue taken approximately 20 cm above the soil surface</tissue>
    </source>
</reference>
<accession>A0A0A9FYX7</accession>
<evidence type="ECO:0000313" key="1">
    <source>
        <dbReference type="EMBL" id="JAE18030.1"/>
    </source>
</evidence>
<sequence>MQTPELVRPMGTLSNADSCTVCIFFPASVSSELAEKRPNGKLFFDVRA</sequence>
<protein>
    <submittedName>
        <fullName evidence="1">Uncharacterized protein</fullName>
    </submittedName>
</protein>
<name>A0A0A9FYX7_ARUDO</name>